<name>L1JXL6_GUITC</name>
<dbReference type="STRING" id="905079.L1JXL6"/>
<keyword evidence="5 8" id="KW-0472">Membrane</keyword>
<evidence type="ECO:0000313" key="11">
    <source>
        <dbReference type="Proteomes" id="UP000011087"/>
    </source>
</evidence>
<evidence type="ECO:0000256" key="7">
    <source>
        <dbReference type="SAM" id="MobiDB-lite"/>
    </source>
</evidence>
<dbReference type="PANTHER" id="PTHR23063:SF60">
    <property type="entry name" value="LYSOPHOSPHATIDIC ACID:OLEOYL-COA ACYLTRANSFERASE 1"/>
    <property type="match status" value="1"/>
</dbReference>
<reference evidence="10" key="3">
    <citation type="submission" date="2016-03" db="UniProtKB">
        <authorList>
            <consortium name="EnsemblProtists"/>
        </authorList>
    </citation>
    <scope>IDENTIFICATION</scope>
</reference>
<gene>
    <name evidence="9" type="ORF">GUITHDRAFT_133253</name>
</gene>
<keyword evidence="3 8" id="KW-1133">Transmembrane helix</keyword>
<dbReference type="HOGENOM" id="CLU_695332_0_0_1"/>
<dbReference type="GeneID" id="17309740"/>
<evidence type="ECO:0000256" key="1">
    <source>
        <dbReference type="ARBA" id="ARBA00022679"/>
    </source>
</evidence>
<evidence type="ECO:0000313" key="10">
    <source>
        <dbReference type="EnsemblProtists" id="EKX52823"/>
    </source>
</evidence>
<accession>L1JXL6</accession>
<dbReference type="eggNOG" id="ENOG502S9DP">
    <property type="taxonomic scope" value="Eukaryota"/>
</dbReference>
<dbReference type="AlphaFoldDB" id="L1JXL6"/>
<organism evidence="9">
    <name type="scientific">Guillardia theta (strain CCMP2712)</name>
    <name type="common">Cryptophyte</name>
    <dbReference type="NCBI Taxonomy" id="905079"/>
    <lineage>
        <taxon>Eukaryota</taxon>
        <taxon>Cryptophyceae</taxon>
        <taxon>Pyrenomonadales</taxon>
        <taxon>Geminigeraceae</taxon>
        <taxon>Guillardia</taxon>
    </lineage>
</organism>
<keyword evidence="11" id="KW-1185">Reference proteome</keyword>
<evidence type="ECO:0000256" key="2">
    <source>
        <dbReference type="ARBA" id="ARBA00022692"/>
    </source>
</evidence>
<dbReference type="PaxDb" id="55529-EKX52823"/>
<reference evidence="11" key="2">
    <citation type="submission" date="2012-11" db="EMBL/GenBank/DDBJ databases">
        <authorList>
            <person name="Kuo A."/>
            <person name="Curtis B.A."/>
            <person name="Tanifuji G."/>
            <person name="Burki F."/>
            <person name="Gruber A."/>
            <person name="Irimia M."/>
            <person name="Maruyama S."/>
            <person name="Arias M.C."/>
            <person name="Ball S.G."/>
            <person name="Gile G.H."/>
            <person name="Hirakawa Y."/>
            <person name="Hopkins J.F."/>
            <person name="Rensing S.A."/>
            <person name="Schmutz J."/>
            <person name="Symeonidi A."/>
            <person name="Elias M."/>
            <person name="Eveleigh R.J."/>
            <person name="Herman E.K."/>
            <person name="Klute M.J."/>
            <person name="Nakayama T."/>
            <person name="Obornik M."/>
            <person name="Reyes-Prieto A."/>
            <person name="Armbrust E.V."/>
            <person name="Aves S.J."/>
            <person name="Beiko R.G."/>
            <person name="Coutinho P."/>
            <person name="Dacks J.B."/>
            <person name="Durnford D.G."/>
            <person name="Fast N.M."/>
            <person name="Green B.R."/>
            <person name="Grisdale C."/>
            <person name="Hempe F."/>
            <person name="Henrissat B."/>
            <person name="Hoppner M.P."/>
            <person name="Ishida K.-I."/>
            <person name="Kim E."/>
            <person name="Koreny L."/>
            <person name="Kroth P.G."/>
            <person name="Liu Y."/>
            <person name="Malik S.-B."/>
            <person name="Maier U.G."/>
            <person name="McRose D."/>
            <person name="Mock T."/>
            <person name="Neilson J.A."/>
            <person name="Onodera N.T."/>
            <person name="Poole A.M."/>
            <person name="Pritham E.J."/>
            <person name="Richards T.A."/>
            <person name="Rocap G."/>
            <person name="Roy S.W."/>
            <person name="Sarai C."/>
            <person name="Schaack S."/>
            <person name="Shirato S."/>
            <person name="Slamovits C.H."/>
            <person name="Spencer D.F."/>
            <person name="Suzuki S."/>
            <person name="Worden A.Z."/>
            <person name="Zauner S."/>
            <person name="Barry K."/>
            <person name="Bell C."/>
            <person name="Bharti A.K."/>
            <person name="Crow J.A."/>
            <person name="Grimwood J."/>
            <person name="Kramer R."/>
            <person name="Lindquist E."/>
            <person name="Lucas S."/>
            <person name="Salamov A."/>
            <person name="McFadden G.I."/>
            <person name="Lane C.E."/>
            <person name="Keeling P.J."/>
            <person name="Gray M.W."/>
            <person name="Grigoriev I.V."/>
            <person name="Archibald J.M."/>
        </authorList>
    </citation>
    <scope>NUCLEOTIDE SEQUENCE</scope>
    <source>
        <strain evidence="11">CCMP2712</strain>
    </source>
</reference>
<dbReference type="EMBL" id="JH992971">
    <property type="protein sequence ID" value="EKX52823.1"/>
    <property type="molecule type" value="Genomic_DNA"/>
</dbReference>
<keyword evidence="6" id="KW-0012">Acyltransferase</keyword>
<keyword evidence="2 8" id="KW-0812">Transmembrane</keyword>
<feature type="transmembrane region" description="Helical" evidence="8">
    <location>
        <begin position="36"/>
        <end position="63"/>
    </location>
</feature>
<dbReference type="OMA" id="EEYSPAY"/>
<keyword evidence="4" id="KW-0443">Lipid metabolism</keyword>
<evidence type="ECO:0008006" key="12">
    <source>
        <dbReference type="Google" id="ProtNLM"/>
    </source>
</evidence>
<dbReference type="RefSeq" id="XP_005839803.1">
    <property type="nucleotide sequence ID" value="XM_005839746.1"/>
</dbReference>
<proteinExistence type="predicted"/>
<evidence type="ECO:0000256" key="4">
    <source>
        <dbReference type="ARBA" id="ARBA00023098"/>
    </source>
</evidence>
<evidence type="ECO:0000256" key="3">
    <source>
        <dbReference type="ARBA" id="ARBA00022989"/>
    </source>
</evidence>
<dbReference type="GO" id="GO:0016746">
    <property type="term" value="F:acyltransferase activity"/>
    <property type="evidence" value="ECO:0007669"/>
    <property type="project" value="UniProtKB-KW"/>
</dbReference>
<dbReference type="OrthoDB" id="272512at2759"/>
<evidence type="ECO:0000256" key="6">
    <source>
        <dbReference type="ARBA" id="ARBA00023315"/>
    </source>
</evidence>
<reference evidence="9 11" key="1">
    <citation type="journal article" date="2012" name="Nature">
        <title>Algal genomes reveal evolutionary mosaicism and the fate of nucleomorphs.</title>
        <authorList>
            <consortium name="DOE Joint Genome Institute"/>
            <person name="Curtis B.A."/>
            <person name="Tanifuji G."/>
            <person name="Burki F."/>
            <person name="Gruber A."/>
            <person name="Irimia M."/>
            <person name="Maruyama S."/>
            <person name="Arias M.C."/>
            <person name="Ball S.G."/>
            <person name="Gile G.H."/>
            <person name="Hirakawa Y."/>
            <person name="Hopkins J.F."/>
            <person name="Kuo A."/>
            <person name="Rensing S.A."/>
            <person name="Schmutz J."/>
            <person name="Symeonidi A."/>
            <person name="Elias M."/>
            <person name="Eveleigh R.J."/>
            <person name="Herman E.K."/>
            <person name="Klute M.J."/>
            <person name="Nakayama T."/>
            <person name="Obornik M."/>
            <person name="Reyes-Prieto A."/>
            <person name="Armbrust E.V."/>
            <person name="Aves S.J."/>
            <person name="Beiko R.G."/>
            <person name="Coutinho P."/>
            <person name="Dacks J.B."/>
            <person name="Durnford D.G."/>
            <person name="Fast N.M."/>
            <person name="Green B.R."/>
            <person name="Grisdale C.J."/>
            <person name="Hempel F."/>
            <person name="Henrissat B."/>
            <person name="Hoppner M.P."/>
            <person name="Ishida K."/>
            <person name="Kim E."/>
            <person name="Koreny L."/>
            <person name="Kroth P.G."/>
            <person name="Liu Y."/>
            <person name="Malik S.B."/>
            <person name="Maier U.G."/>
            <person name="McRose D."/>
            <person name="Mock T."/>
            <person name="Neilson J.A."/>
            <person name="Onodera N.T."/>
            <person name="Poole A.M."/>
            <person name="Pritham E.J."/>
            <person name="Richards T.A."/>
            <person name="Rocap G."/>
            <person name="Roy S.W."/>
            <person name="Sarai C."/>
            <person name="Schaack S."/>
            <person name="Shirato S."/>
            <person name="Slamovits C.H."/>
            <person name="Spencer D.F."/>
            <person name="Suzuki S."/>
            <person name="Worden A.Z."/>
            <person name="Zauner S."/>
            <person name="Barry K."/>
            <person name="Bell C."/>
            <person name="Bharti A.K."/>
            <person name="Crow J.A."/>
            <person name="Grimwood J."/>
            <person name="Kramer R."/>
            <person name="Lindquist E."/>
            <person name="Lucas S."/>
            <person name="Salamov A."/>
            <person name="McFadden G.I."/>
            <person name="Lane C.E."/>
            <person name="Keeling P.J."/>
            <person name="Gray M.W."/>
            <person name="Grigoriev I.V."/>
            <person name="Archibald J.M."/>
        </authorList>
    </citation>
    <scope>NUCLEOTIDE SEQUENCE</scope>
    <source>
        <strain evidence="9 11">CCMP2712</strain>
    </source>
</reference>
<feature type="transmembrane region" description="Helical" evidence="8">
    <location>
        <begin position="75"/>
        <end position="96"/>
    </location>
</feature>
<dbReference type="PANTHER" id="PTHR23063">
    <property type="entry name" value="PHOSPHOLIPID ACYLTRANSFERASE"/>
    <property type="match status" value="1"/>
</dbReference>
<dbReference type="EnsemblProtists" id="EKX52823">
    <property type="protein sequence ID" value="EKX52823"/>
    <property type="gene ID" value="GUITHDRAFT_133253"/>
</dbReference>
<feature type="region of interest" description="Disordered" evidence="7">
    <location>
        <begin position="275"/>
        <end position="295"/>
    </location>
</feature>
<keyword evidence="1" id="KW-0808">Transferase</keyword>
<protein>
    <recommendedName>
        <fullName evidence="12">Phospholipid/glycerol acyltransferase domain-containing protein</fullName>
    </recommendedName>
</protein>
<evidence type="ECO:0000256" key="8">
    <source>
        <dbReference type="SAM" id="Phobius"/>
    </source>
</evidence>
<dbReference type="KEGG" id="gtt:GUITHDRAFT_133253"/>
<dbReference type="GO" id="GO:0006629">
    <property type="term" value="P:lipid metabolic process"/>
    <property type="evidence" value="ECO:0007669"/>
    <property type="project" value="UniProtKB-KW"/>
</dbReference>
<evidence type="ECO:0000313" key="9">
    <source>
        <dbReference type="EMBL" id="EKX52823.1"/>
    </source>
</evidence>
<evidence type="ECO:0000256" key="5">
    <source>
        <dbReference type="ARBA" id="ARBA00023136"/>
    </source>
</evidence>
<sequence length="397" mass="43002">MEKFRSFEDPASGIMPFMPEKVVRPKNILLKVFRGLIGLCLGLVKFPVCAILFLLFILVRSIFELLPIAFLRRPMIRIVDVVCCRLLLLLLGFWWIPAGYPKKKTVTVSRAGAKQTGWPPLKSASSGSILLSTLCSYVDVLYLCFRFSPVFVFPVQDKGKSVGKVLRTGPLGAIRLIVGFPSIADRRGLESISHVVANSKSSLSGPVVLFPEGVSSNGQGILPFLAPVGPVEVDPAAAAETSPPPPPPPPCSFALLNVLPSSHLPTPPSCCFSGSPLRPDRASRQEGSGPDQNGLEQQAWMGGKVPDCYALTIRYSSKHFSPIYTVQSFFSHAFGLCAQLYNSMEVTCLEERATELKAVDQGLTPSQRDGSSWSDRLRTAMCAAASSPAKSVRCVCQ</sequence>
<dbReference type="Proteomes" id="UP000011087">
    <property type="component" value="Unassembled WGS sequence"/>
</dbReference>